<dbReference type="Pfam" id="PF12076">
    <property type="entry name" value="CER1-like_C"/>
    <property type="match status" value="1"/>
</dbReference>
<organism evidence="9 10">
    <name type="scientific">Adiantum capillus-veneris</name>
    <name type="common">Maidenhair fern</name>
    <dbReference type="NCBI Taxonomy" id="13818"/>
    <lineage>
        <taxon>Eukaryota</taxon>
        <taxon>Viridiplantae</taxon>
        <taxon>Streptophyta</taxon>
        <taxon>Embryophyta</taxon>
        <taxon>Tracheophyta</taxon>
        <taxon>Polypodiopsida</taxon>
        <taxon>Polypodiidae</taxon>
        <taxon>Polypodiales</taxon>
        <taxon>Pteridineae</taxon>
        <taxon>Pteridaceae</taxon>
        <taxon>Vittarioideae</taxon>
        <taxon>Adiantum</taxon>
    </lineage>
</organism>
<protein>
    <submittedName>
        <fullName evidence="9">Uncharacterized protein</fullName>
    </submittedName>
</protein>
<comment type="caution">
    <text evidence="9">The sequence shown here is derived from an EMBL/GenBank/DDBJ whole genome shotgun (WGS) entry which is preliminary data.</text>
</comment>
<dbReference type="InterPro" id="IPR050307">
    <property type="entry name" value="Sterol_Desaturase_Related"/>
</dbReference>
<dbReference type="GO" id="GO:0008610">
    <property type="term" value="P:lipid biosynthetic process"/>
    <property type="evidence" value="ECO:0007669"/>
    <property type="project" value="InterPro"/>
</dbReference>
<feature type="domain" description="Fatty acid hydroxylase" evidence="7">
    <location>
        <begin position="135"/>
        <end position="274"/>
    </location>
</feature>
<comment type="similarity">
    <text evidence="2">Belongs to the sterol desaturase family.</text>
</comment>
<dbReference type="EMBL" id="JABFUD020000002">
    <property type="protein sequence ID" value="KAI5083368.1"/>
    <property type="molecule type" value="Genomic_DNA"/>
</dbReference>
<dbReference type="Proteomes" id="UP000886520">
    <property type="component" value="Chromosome 3"/>
</dbReference>
<keyword evidence="5 6" id="KW-0472">Membrane</keyword>
<dbReference type="GO" id="GO:0016491">
    <property type="term" value="F:oxidoreductase activity"/>
    <property type="evidence" value="ECO:0007669"/>
    <property type="project" value="InterPro"/>
</dbReference>
<dbReference type="SUPFAM" id="SSF51735">
    <property type="entry name" value="NAD(P)-binding Rossmann-fold domains"/>
    <property type="match status" value="1"/>
</dbReference>
<feature type="transmembrane region" description="Helical" evidence="6">
    <location>
        <begin position="128"/>
        <end position="150"/>
    </location>
</feature>
<keyword evidence="4 6" id="KW-1133">Transmembrane helix</keyword>
<dbReference type="AlphaFoldDB" id="A0A9D4VBU1"/>
<evidence type="ECO:0000256" key="4">
    <source>
        <dbReference type="ARBA" id="ARBA00022989"/>
    </source>
</evidence>
<evidence type="ECO:0000259" key="7">
    <source>
        <dbReference type="Pfam" id="PF04116"/>
    </source>
</evidence>
<keyword evidence="3 6" id="KW-0812">Transmembrane</keyword>
<dbReference type="InterPro" id="IPR006694">
    <property type="entry name" value="Fatty_acid_hydroxylase"/>
</dbReference>
<evidence type="ECO:0000256" key="6">
    <source>
        <dbReference type="SAM" id="Phobius"/>
    </source>
</evidence>
<dbReference type="Pfam" id="PF04116">
    <property type="entry name" value="FA_hydroxylase"/>
    <property type="match status" value="1"/>
</dbReference>
<evidence type="ECO:0000256" key="2">
    <source>
        <dbReference type="ARBA" id="ARBA00009324"/>
    </source>
</evidence>
<gene>
    <name evidence="9" type="ORF">GOP47_0003111</name>
</gene>
<feature type="domain" description="Very-long-chain aldehyde decarbonylase CER1-like C-terminal" evidence="8">
    <location>
        <begin position="456"/>
        <end position="627"/>
    </location>
</feature>
<evidence type="ECO:0000256" key="1">
    <source>
        <dbReference type="ARBA" id="ARBA00004141"/>
    </source>
</evidence>
<evidence type="ECO:0000256" key="5">
    <source>
        <dbReference type="ARBA" id="ARBA00023136"/>
    </source>
</evidence>
<proteinExistence type="inferred from homology"/>
<name>A0A9D4VBU1_ADICA</name>
<evidence type="ECO:0000313" key="9">
    <source>
        <dbReference type="EMBL" id="KAI5083368.1"/>
    </source>
</evidence>
<dbReference type="PANTHER" id="PTHR11863">
    <property type="entry name" value="STEROL DESATURASE"/>
    <property type="match status" value="1"/>
</dbReference>
<feature type="transmembrane region" description="Helical" evidence="6">
    <location>
        <begin position="184"/>
        <end position="212"/>
    </location>
</feature>
<evidence type="ECO:0000313" key="10">
    <source>
        <dbReference type="Proteomes" id="UP000886520"/>
    </source>
</evidence>
<evidence type="ECO:0000256" key="3">
    <source>
        <dbReference type="ARBA" id="ARBA00022692"/>
    </source>
</evidence>
<keyword evidence="10" id="KW-1185">Reference proteome</keyword>
<dbReference type="GO" id="GO:0005506">
    <property type="term" value="F:iron ion binding"/>
    <property type="evidence" value="ECO:0007669"/>
    <property type="project" value="InterPro"/>
</dbReference>
<dbReference type="Gene3D" id="3.40.50.720">
    <property type="entry name" value="NAD(P)-binding Rossmann-like Domain"/>
    <property type="match status" value="1"/>
</dbReference>
<dbReference type="OrthoDB" id="408954at2759"/>
<evidence type="ECO:0000259" key="8">
    <source>
        <dbReference type="Pfam" id="PF12076"/>
    </source>
</evidence>
<dbReference type="GO" id="GO:0016020">
    <property type="term" value="C:membrane"/>
    <property type="evidence" value="ECO:0007669"/>
    <property type="project" value="UniProtKB-SubCell"/>
</dbReference>
<dbReference type="InterPro" id="IPR021940">
    <property type="entry name" value="CER1-like_C"/>
</dbReference>
<reference evidence="9" key="1">
    <citation type="submission" date="2021-01" db="EMBL/GenBank/DDBJ databases">
        <title>Adiantum capillus-veneris genome.</title>
        <authorList>
            <person name="Fang Y."/>
            <person name="Liao Q."/>
        </authorList>
    </citation>
    <scope>NUCLEOTIDE SEQUENCE</scope>
    <source>
        <strain evidence="9">H3</strain>
        <tissue evidence="9">Leaf</tissue>
    </source>
</reference>
<accession>A0A9D4VBU1</accession>
<dbReference type="InterPro" id="IPR036291">
    <property type="entry name" value="NAD(P)-bd_dom_sf"/>
</dbReference>
<sequence length="628" mass="72183">MGPGKLAPLASWPWEWAETQKYFLYAPLSVQCLLKYYRGEHLLHDAYFHILLLSFLRCFLYQSWHVLSRSCFISKYLRVQDDLINFEQVDREFDWDNYVILQALVATAAQAWAPSSFFELPFMNWNGLLILAVLHMGPCEFLYYCIHRAFHKVVYLYDGYHHLHHASTRPEPSTAGTGTFLEHLILTALMLLPLTGVIFTGMMSLGIFYTYILGFDFMRFMIHSNVEVVPIQPFEYLPFLRFLLITPSYHSLHHRTGDSNYCLFMPIYDYLGGTLNQEAFETHEHIRKKGREEVVAESVFVPHGVDFVSVLHIGLTWRTFSSYPREHSRWFTYPLIPLVCAGSVPAWFWAKSYVIAHYTLKGVSQQTWAMPTYGFQYFIPSLFKKINKLLEETILEADRMGVKVLTLGALNKNETMNGGGLLFVEKLKDLKVRVCHGNTLTTAVLLNELSEDVTEVFLTGSTSKIGKAIALYLCRKRVKVLMLTASEERFDAVAKEASKECKQYLVRATKYQAGQNCKTWIIGKWAGYHAQQRAPSGTHFHQFTLPPIIHFRKDCIYHDSVGIRLPEKLVQGLSTCEHTMPRYIVHACHAGGLLHALEGWQHHEVGAVDVNQIDMVWEAAMRHGFTPV</sequence>
<comment type="subcellular location">
    <subcellularLocation>
        <location evidence="1">Membrane</location>
        <topology evidence="1">Multi-pass membrane protein</topology>
    </subcellularLocation>
</comment>